<accession>A0A2H1WRE4</accession>
<gene>
    <name evidence="1" type="ORF">SFRICE_016040</name>
</gene>
<reference evidence="1" key="1">
    <citation type="submission" date="2016-07" db="EMBL/GenBank/DDBJ databases">
        <authorList>
            <person name="Bretaudeau A."/>
        </authorList>
    </citation>
    <scope>NUCLEOTIDE SEQUENCE</scope>
    <source>
        <strain evidence="1">Rice</strain>
        <tissue evidence="1">Whole body</tissue>
    </source>
</reference>
<proteinExistence type="predicted"/>
<dbReference type="EMBL" id="ODYU01010433">
    <property type="protein sequence ID" value="SOQ55532.1"/>
    <property type="molecule type" value="Genomic_DNA"/>
</dbReference>
<sequence length="82" mass="9434">MTSPTLGEGRGSVRLLLTKNHPVPNLACPAQRLIMKLPTQLREAYGPTAEVVVMRDNFWFRREGEIERRCLKTEVIRNEVNE</sequence>
<name>A0A2H1WRE4_SPOFR</name>
<protein>
    <submittedName>
        <fullName evidence="1">SFRICE_016040</fullName>
    </submittedName>
</protein>
<evidence type="ECO:0000313" key="1">
    <source>
        <dbReference type="EMBL" id="SOQ55532.1"/>
    </source>
</evidence>
<dbReference type="AlphaFoldDB" id="A0A2H1WRE4"/>
<organism evidence="1">
    <name type="scientific">Spodoptera frugiperda</name>
    <name type="common">Fall armyworm</name>
    <dbReference type="NCBI Taxonomy" id="7108"/>
    <lineage>
        <taxon>Eukaryota</taxon>
        <taxon>Metazoa</taxon>
        <taxon>Ecdysozoa</taxon>
        <taxon>Arthropoda</taxon>
        <taxon>Hexapoda</taxon>
        <taxon>Insecta</taxon>
        <taxon>Pterygota</taxon>
        <taxon>Neoptera</taxon>
        <taxon>Endopterygota</taxon>
        <taxon>Lepidoptera</taxon>
        <taxon>Glossata</taxon>
        <taxon>Ditrysia</taxon>
        <taxon>Noctuoidea</taxon>
        <taxon>Noctuidae</taxon>
        <taxon>Amphipyrinae</taxon>
        <taxon>Spodoptera</taxon>
    </lineage>
</organism>